<protein>
    <submittedName>
        <fullName evidence="2">Uncharacterized protein</fullName>
    </submittedName>
</protein>
<name>A0A9D2D785_9FIRM</name>
<reference evidence="2" key="1">
    <citation type="journal article" date="2021" name="PeerJ">
        <title>Extensive microbial diversity within the chicken gut microbiome revealed by metagenomics and culture.</title>
        <authorList>
            <person name="Gilroy R."/>
            <person name="Ravi A."/>
            <person name="Getino M."/>
            <person name="Pursley I."/>
            <person name="Horton D.L."/>
            <person name="Alikhan N.F."/>
            <person name="Baker D."/>
            <person name="Gharbi K."/>
            <person name="Hall N."/>
            <person name="Watson M."/>
            <person name="Adriaenssens E.M."/>
            <person name="Foster-Nyarko E."/>
            <person name="Jarju S."/>
            <person name="Secka A."/>
            <person name="Antonio M."/>
            <person name="Oren A."/>
            <person name="Chaudhuri R.R."/>
            <person name="La Ragione R."/>
            <person name="Hildebrand F."/>
            <person name="Pallen M.J."/>
        </authorList>
    </citation>
    <scope>NUCLEOTIDE SEQUENCE</scope>
    <source>
        <strain evidence="2">CHK192-19661</strain>
    </source>
</reference>
<accession>A0A9D2D785</accession>
<gene>
    <name evidence="2" type="ORF">H9726_04740</name>
</gene>
<evidence type="ECO:0000313" key="2">
    <source>
        <dbReference type="EMBL" id="HIZ09779.1"/>
    </source>
</evidence>
<sequence length="263" mass="29493">MFYIAYKSDGITACKKQISLSRLTEVGKTKSNATLYCTPSTENDGAPYRWLYTVEGIPDLLDRANISPYAEPEQIRTILNGMSESQAAQAFPDAAAKLEQIKLAIVNKGWTSNADALFSEICGDFATANAVRLNRAEYRARQNEEEEKKAAAEQERIAKQNAEEKLAEKQRLDKAETDLKAGKFISPAMFEKLAERYGIPLPAKFLGWLRQWCGDISINRHTEELPPGVVWENQYDTVYYYTKGHKSSSLFGYADKLAQALGI</sequence>
<dbReference type="EMBL" id="DXCF01000025">
    <property type="protein sequence ID" value="HIZ09779.1"/>
    <property type="molecule type" value="Genomic_DNA"/>
</dbReference>
<keyword evidence="1" id="KW-0175">Coiled coil</keyword>
<feature type="coiled-coil region" evidence="1">
    <location>
        <begin position="128"/>
        <end position="172"/>
    </location>
</feature>
<reference evidence="2" key="2">
    <citation type="submission" date="2021-04" db="EMBL/GenBank/DDBJ databases">
        <authorList>
            <person name="Gilroy R."/>
        </authorList>
    </citation>
    <scope>NUCLEOTIDE SEQUENCE</scope>
    <source>
        <strain evidence="2">CHK192-19661</strain>
    </source>
</reference>
<organism evidence="2 3">
    <name type="scientific">Candidatus Borkfalkia avicola</name>
    <dbReference type="NCBI Taxonomy" id="2838503"/>
    <lineage>
        <taxon>Bacteria</taxon>
        <taxon>Bacillati</taxon>
        <taxon>Bacillota</taxon>
        <taxon>Clostridia</taxon>
        <taxon>Christensenellales</taxon>
        <taxon>Christensenellaceae</taxon>
        <taxon>Candidatus Borkfalkia</taxon>
    </lineage>
</organism>
<proteinExistence type="predicted"/>
<dbReference type="AlphaFoldDB" id="A0A9D2D785"/>
<comment type="caution">
    <text evidence="2">The sequence shown here is derived from an EMBL/GenBank/DDBJ whole genome shotgun (WGS) entry which is preliminary data.</text>
</comment>
<dbReference type="Proteomes" id="UP000824025">
    <property type="component" value="Unassembled WGS sequence"/>
</dbReference>
<evidence type="ECO:0000313" key="3">
    <source>
        <dbReference type="Proteomes" id="UP000824025"/>
    </source>
</evidence>
<evidence type="ECO:0000256" key="1">
    <source>
        <dbReference type="SAM" id="Coils"/>
    </source>
</evidence>